<sequence>MLVFDTETRIDATQRLTFGSYRFLIKGECHEEGLFFANDLPEQERKVLERYAAEHPAEANNTKLKLLTLHQFLSKFYSAVYKGRCLLVGFNLPFDLSRISRDATSARGRFAGGFSFSLWPYIDKLGNQLENRFRPRVGIKHIDGKRALKGFTGRNGCDPSDLIPDGSPTGEPEEGYKFRGHFLDLRTLAFALTDRGYSLADACKAFEVEHGKQHAEHNGGITSEYIDYNRRDVLATAELAEKLLAEFDKHPIDLQPTKAYSPASIGKAHLQAMGIRPILERQPDFPKKYLGYAQSAFFGGRTSAHIRKVPIPVVYTDFLSMYPTVNINMGLWEFVTAREITIDEHCEKEITDFLNCVSADHLFNPDTWKNLAAFVQIIPDGDILPSRSKYATASNDWQVGANHIYSEVENSTALWFALPDVVASMILTGRVPKIVDAFRLKAKGKSKGLKPISLRKAIKVDTRNQDLFKVVIEERKRLDFGTDMPKSEKSRLDKALKVLANSTSYGIYAEMNRQESDEKVDVLCHGIDPDPFACKVKHPEIPGKYCFPPLAALITSGARLMLSLLEHCVSEKGETYAMEDTDSMAIVATERGGLIPCPGGSHLKDGQPAIKALSWKEVDKIAKRFEALNPYDRHAIPGSVLKIEGDNFDPKTRKQRQLYCYAISAKRYALFLKDKHGNPELLRKGVNNDEDRWSEHGLGHLLNPTDPESDDRKWVGQVWLNMVRNALGLPAMAVGFEDLPAVGRLTISSPAVIRPLAKLNEGIPYSEQVKPFNFLLSFHVKPFGHPKGADPEQFHLIASYNNKPSQWLKLEPIDQYTGNSYRITTSGHTGSARTALVKTYEDVLREYEFHPESKCSDATGNPCDKQTVGLLQRRHVRVDQIKYIGKESNHLEDVDAGLVHSHGSVYTEYVDPSRDEWQTKILPALKQMPLPFLVSESGLSRRALMDIRAGRSRPHLNNQRCLTDIARNATSRTENGL</sequence>
<dbReference type="Proteomes" id="UP000534186">
    <property type="component" value="Unassembled WGS sequence"/>
</dbReference>
<dbReference type="AlphaFoldDB" id="A0A7Y9T995"/>
<dbReference type="EMBL" id="JACCCV010000001">
    <property type="protein sequence ID" value="NYF51210.1"/>
    <property type="molecule type" value="Genomic_DNA"/>
</dbReference>
<evidence type="ECO:0000313" key="2">
    <source>
        <dbReference type="Proteomes" id="UP000534186"/>
    </source>
</evidence>
<reference evidence="1 2" key="1">
    <citation type="submission" date="2020-07" db="EMBL/GenBank/DDBJ databases">
        <title>Genomic Encyclopedia of Type Strains, Phase IV (KMG-V): Genome sequencing to study the core and pangenomes of soil and plant-associated prokaryotes.</title>
        <authorList>
            <person name="Whitman W."/>
        </authorList>
    </citation>
    <scope>NUCLEOTIDE SEQUENCE [LARGE SCALE GENOMIC DNA]</scope>
    <source>
        <strain evidence="1 2">M8UP30</strain>
    </source>
</reference>
<organism evidence="1 2">
    <name type="scientific">Tunturiibacter lichenicola</name>
    <dbReference type="NCBI Taxonomy" id="2051959"/>
    <lineage>
        <taxon>Bacteria</taxon>
        <taxon>Pseudomonadati</taxon>
        <taxon>Acidobacteriota</taxon>
        <taxon>Terriglobia</taxon>
        <taxon>Terriglobales</taxon>
        <taxon>Acidobacteriaceae</taxon>
        <taxon>Tunturiibacter</taxon>
    </lineage>
</organism>
<dbReference type="SUPFAM" id="SSF53098">
    <property type="entry name" value="Ribonuclease H-like"/>
    <property type="match status" value="1"/>
</dbReference>
<protein>
    <submittedName>
        <fullName evidence="1">Uncharacterized protein</fullName>
    </submittedName>
</protein>
<dbReference type="InterPro" id="IPR043502">
    <property type="entry name" value="DNA/RNA_pol_sf"/>
</dbReference>
<dbReference type="InterPro" id="IPR012337">
    <property type="entry name" value="RNaseH-like_sf"/>
</dbReference>
<comment type="caution">
    <text evidence="1">The sequence shown here is derived from an EMBL/GenBank/DDBJ whole genome shotgun (WGS) entry which is preliminary data.</text>
</comment>
<name>A0A7Y9T995_9BACT</name>
<dbReference type="SUPFAM" id="SSF56672">
    <property type="entry name" value="DNA/RNA polymerases"/>
    <property type="match status" value="1"/>
</dbReference>
<evidence type="ECO:0000313" key="1">
    <source>
        <dbReference type="EMBL" id="NYF51210.1"/>
    </source>
</evidence>
<gene>
    <name evidence="1" type="ORF">HDF12_001575</name>
</gene>
<accession>A0A7Y9T995</accession>
<proteinExistence type="predicted"/>